<evidence type="ECO:0000256" key="1">
    <source>
        <dbReference type="SAM" id="Phobius"/>
    </source>
</evidence>
<dbReference type="KEGG" id="dva:DAD186_02920"/>
<reference evidence="2 3" key="1">
    <citation type="submission" date="2015-06" db="EMBL/GenBank/DDBJ databases">
        <title>Investigation of pathophysiology for high-risk pregnancy and development of treatment modality based on it.</title>
        <authorList>
            <person name="Kim B.-C."/>
            <person name="Lim S."/>
        </authorList>
    </citation>
    <scope>NUCLEOTIDE SEQUENCE [LARGE SCALE GENOMIC DNA]</scope>
    <source>
        <strain evidence="2 3">AD1-86</strain>
    </source>
</reference>
<evidence type="ECO:0000313" key="2">
    <source>
        <dbReference type="EMBL" id="ANP26851.1"/>
    </source>
</evidence>
<gene>
    <name evidence="2" type="ORF">DAD186_02920</name>
</gene>
<keyword evidence="1" id="KW-0812">Transmembrane</keyword>
<sequence>MDSEEDGEDRFRVEGFVAAALVFGVGGVVGAVARLEFGVFLGVERRNAWVVVAHANDAHLFAHASMLTGVAPTPEGAGATPFLATERR</sequence>
<dbReference type="EMBL" id="CP012117">
    <property type="protein sequence ID" value="ANP26851.1"/>
    <property type="molecule type" value="Genomic_DNA"/>
</dbReference>
<keyword evidence="1" id="KW-1133">Transmembrane helix</keyword>
<protein>
    <submittedName>
        <fullName evidence="2">Uncharacterized protein</fullName>
    </submittedName>
</protein>
<proteinExistence type="predicted"/>
<keyword evidence="1" id="KW-0472">Membrane</keyword>
<organism evidence="2 3">
    <name type="scientific">Dermabacter vaginalis</name>
    <dbReference type="NCBI Taxonomy" id="1630135"/>
    <lineage>
        <taxon>Bacteria</taxon>
        <taxon>Bacillati</taxon>
        <taxon>Actinomycetota</taxon>
        <taxon>Actinomycetes</taxon>
        <taxon>Micrococcales</taxon>
        <taxon>Dermabacteraceae</taxon>
        <taxon>Dermabacter</taxon>
    </lineage>
</organism>
<dbReference type="AlphaFoldDB" id="A0A1B0ZFY3"/>
<dbReference type="Proteomes" id="UP000092596">
    <property type="component" value="Chromosome"/>
</dbReference>
<name>A0A1B0ZFY3_9MICO</name>
<feature type="transmembrane region" description="Helical" evidence="1">
    <location>
        <begin position="16"/>
        <end position="37"/>
    </location>
</feature>
<accession>A0A1B0ZFY3</accession>
<evidence type="ECO:0000313" key="3">
    <source>
        <dbReference type="Proteomes" id="UP000092596"/>
    </source>
</evidence>